<accession>A0A453K1H6</accession>
<evidence type="ECO:0000313" key="1">
    <source>
        <dbReference type="EnsemblPlants" id="AET5Gv20257000.38"/>
    </source>
</evidence>
<name>A0A453K1H6_AEGTS</name>
<protein>
    <submittedName>
        <fullName evidence="1">Uncharacterized protein</fullName>
    </submittedName>
</protein>
<dbReference type="EnsemblPlants" id="AET5Gv20257000.38">
    <property type="protein sequence ID" value="AET5Gv20257000.38"/>
    <property type="gene ID" value="AET5Gv20257000"/>
</dbReference>
<organism evidence="1 2">
    <name type="scientific">Aegilops tauschii subsp. strangulata</name>
    <name type="common">Goatgrass</name>
    <dbReference type="NCBI Taxonomy" id="200361"/>
    <lineage>
        <taxon>Eukaryota</taxon>
        <taxon>Viridiplantae</taxon>
        <taxon>Streptophyta</taxon>
        <taxon>Embryophyta</taxon>
        <taxon>Tracheophyta</taxon>
        <taxon>Spermatophyta</taxon>
        <taxon>Magnoliopsida</taxon>
        <taxon>Liliopsida</taxon>
        <taxon>Poales</taxon>
        <taxon>Poaceae</taxon>
        <taxon>BOP clade</taxon>
        <taxon>Pooideae</taxon>
        <taxon>Triticodae</taxon>
        <taxon>Triticeae</taxon>
        <taxon>Triticinae</taxon>
        <taxon>Aegilops</taxon>
    </lineage>
</organism>
<reference evidence="2" key="2">
    <citation type="journal article" date="2017" name="Nat. Plants">
        <title>The Aegilops tauschii genome reveals multiple impacts of transposons.</title>
        <authorList>
            <person name="Zhao G."/>
            <person name="Zou C."/>
            <person name="Li K."/>
            <person name="Wang K."/>
            <person name="Li T."/>
            <person name="Gao L."/>
            <person name="Zhang X."/>
            <person name="Wang H."/>
            <person name="Yang Z."/>
            <person name="Liu X."/>
            <person name="Jiang W."/>
            <person name="Mao L."/>
            <person name="Kong X."/>
            <person name="Jiao Y."/>
            <person name="Jia J."/>
        </authorList>
    </citation>
    <scope>NUCLEOTIDE SEQUENCE [LARGE SCALE GENOMIC DNA]</scope>
    <source>
        <strain evidence="2">cv. AL8/78</strain>
    </source>
</reference>
<proteinExistence type="predicted"/>
<keyword evidence="2" id="KW-1185">Reference proteome</keyword>
<reference evidence="1" key="4">
    <citation type="submission" date="2019-03" db="UniProtKB">
        <authorList>
            <consortium name="EnsemblPlants"/>
        </authorList>
    </citation>
    <scope>IDENTIFICATION</scope>
</reference>
<reference evidence="2" key="1">
    <citation type="journal article" date="2014" name="Science">
        <title>Ancient hybridizations among the ancestral genomes of bread wheat.</title>
        <authorList>
            <consortium name="International Wheat Genome Sequencing Consortium,"/>
            <person name="Marcussen T."/>
            <person name="Sandve S.R."/>
            <person name="Heier L."/>
            <person name="Spannagl M."/>
            <person name="Pfeifer M."/>
            <person name="Jakobsen K.S."/>
            <person name="Wulff B.B."/>
            <person name="Steuernagel B."/>
            <person name="Mayer K.F."/>
            <person name="Olsen O.A."/>
        </authorList>
    </citation>
    <scope>NUCLEOTIDE SEQUENCE [LARGE SCALE GENOMIC DNA]</scope>
    <source>
        <strain evidence="2">cv. AL8/78</strain>
    </source>
</reference>
<dbReference type="AlphaFoldDB" id="A0A453K1H6"/>
<dbReference type="Proteomes" id="UP000015105">
    <property type="component" value="Chromosome 5D"/>
</dbReference>
<reference evidence="1" key="3">
    <citation type="journal article" date="2017" name="Nature">
        <title>Genome sequence of the progenitor of the wheat D genome Aegilops tauschii.</title>
        <authorList>
            <person name="Luo M.C."/>
            <person name="Gu Y.Q."/>
            <person name="Puiu D."/>
            <person name="Wang H."/>
            <person name="Twardziok S.O."/>
            <person name="Deal K.R."/>
            <person name="Huo N."/>
            <person name="Zhu T."/>
            <person name="Wang L."/>
            <person name="Wang Y."/>
            <person name="McGuire P.E."/>
            <person name="Liu S."/>
            <person name="Long H."/>
            <person name="Ramasamy R.K."/>
            <person name="Rodriguez J.C."/>
            <person name="Van S.L."/>
            <person name="Yuan L."/>
            <person name="Wang Z."/>
            <person name="Xia Z."/>
            <person name="Xiao L."/>
            <person name="Anderson O.D."/>
            <person name="Ouyang S."/>
            <person name="Liang Y."/>
            <person name="Zimin A.V."/>
            <person name="Pertea G."/>
            <person name="Qi P."/>
            <person name="Bennetzen J.L."/>
            <person name="Dai X."/>
            <person name="Dawson M.W."/>
            <person name="Muller H.G."/>
            <person name="Kugler K."/>
            <person name="Rivarola-Duarte L."/>
            <person name="Spannagl M."/>
            <person name="Mayer K.F.X."/>
            <person name="Lu F.H."/>
            <person name="Bevan M.W."/>
            <person name="Leroy P."/>
            <person name="Li P."/>
            <person name="You F.M."/>
            <person name="Sun Q."/>
            <person name="Liu Z."/>
            <person name="Lyons E."/>
            <person name="Wicker T."/>
            <person name="Salzberg S.L."/>
            <person name="Devos K.M."/>
            <person name="Dvorak J."/>
        </authorList>
    </citation>
    <scope>NUCLEOTIDE SEQUENCE [LARGE SCALE GENOMIC DNA]</scope>
    <source>
        <strain evidence="1">cv. AL8/78</strain>
    </source>
</reference>
<evidence type="ECO:0000313" key="2">
    <source>
        <dbReference type="Proteomes" id="UP000015105"/>
    </source>
</evidence>
<reference evidence="1" key="5">
    <citation type="journal article" date="2021" name="G3 (Bethesda)">
        <title>Aegilops tauschii genome assembly Aet v5.0 features greater sequence contiguity and improved annotation.</title>
        <authorList>
            <person name="Wang L."/>
            <person name="Zhu T."/>
            <person name="Rodriguez J.C."/>
            <person name="Deal K.R."/>
            <person name="Dubcovsky J."/>
            <person name="McGuire P.E."/>
            <person name="Lux T."/>
            <person name="Spannagl M."/>
            <person name="Mayer K.F.X."/>
            <person name="Baldrich P."/>
            <person name="Meyers B.C."/>
            <person name="Huo N."/>
            <person name="Gu Y.Q."/>
            <person name="Zhou H."/>
            <person name="Devos K.M."/>
            <person name="Bennetzen J.L."/>
            <person name="Unver T."/>
            <person name="Budak H."/>
            <person name="Gulick P.J."/>
            <person name="Galiba G."/>
            <person name="Kalapos B."/>
            <person name="Nelson D.R."/>
            <person name="Li P."/>
            <person name="You F.M."/>
            <person name="Luo M.C."/>
            <person name="Dvorak J."/>
        </authorList>
    </citation>
    <scope>NUCLEOTIDE SEQUENCE [LARGE SCALE GENOMIC DNA]</scope>
    <source>
        <strain evidence="1">cv. AL8/78</strain>
    </source>
</reference>
<dbReference type="Gramene" id="AET5Gv20257000.38">
    <property type="protein sequence ID" value="AET5Gv20257000.38"/>
    <property type="gene ID" value="AET5Gv20257000"/>
</dbReference>
<sequence>AEPGERVPEALAPEVMPFIRAADEVELLNPRVAFLWKSRLTTTPPHPTFLQQKMMLAPLRTSTKYD</sequence>